<dbReference type="EMBL" id="JARKIK010000012">
    <property type="protein sequence ID" value="KAK8748399.1"/>
    <property type="molecule type" value="Genomic_DNA"/>
</dbReference>
<evidence type="ECO:0000259" key="7">
    <source>
        <dbReference type="Pfam" id="PF13324"/>
    </source>
</evidence>
<gene>
    <name evidence="9" type="ORF">OTU49_016124</name>
</gene>
<dbReference type="Pfam" id="PF20936">
    <property type="entry name" value="GCIP_C"/>
    <property type="match status" value="1"/>
</dbReference>
<dbReference type="Gene3D" id="1.20.1410.10">
    <property type="entry name" value="I/LWEQ domain"/>
    <property type="match status" value="1"/>
</dbReference>
<comment type="caution">
    <text evidence="9">The sequence shown here is derived from an EMBL/GenBank/DDBJ whole genome shotgun (WGS) entry which is preliminary data.</text>
</comment>
<reference evidence="9 10" key="1">
    <citation type="journal article" date="2024" name="BMC Genomics">
        <title>Genome assembly of redclaw crayfish (Cherax quadricarinatus) provides insights into its immune adaptation and hypoxia tolerance.</title>
        <authorList>
            <person name="Liu Z."/>
            <person name="Zheng J."/>
            <person name="Li H."/>
            <person name="Fang K."/>
            <person name="Wang S."/>
            <person name="He J."/>
            <person name="Zhou D."/>
            <person name="Weng S."/>
            <person name="Chi M."/>
            <person name="Gu Z."/>
            <person name="He J."/>
            <person name="Li F."/>
            <person name="Wang M."/>
        </authorList>
    </citation>
    <scope>NUCLEOTIDE SEQUENCE [LARGE SCALE GENOMIC DNA]</scope>
    <source>
        <strain evidence="9">ZL_2023a</strain>
    </source>
</reference>
<evidence type="ECO:0000256" key="1">
    <source>
        <dbReference type="ARBA" id="ARBA00004123"/>
    </source>
</evidence>
<keyword evidence="6" id="KW-0131">Cell cycle</keyword>
<dbReference type="InterPro" id="IPR049318">
    <property type="entry name" value="GCIP_C"/>
</dbReference>
<dbReference type="InterPro" id="IPR026907">
    <property type="entry name" value="GCIP-like"/>
</dbReference>
<evidence type="ECO:0000256" key="4">
    <source>
        <dbReference type="ARBA" id="ARBA00022490"/>
    </source>
</evidence>
<evidence type="ECO:0000256" key="2">
    <source>
        <dbReference type="ARBA" id="ARBA00004496"/>
    </source>
</evidence>
<evidence type="ECO:0008006" key="11">
    <source>
        <dbReference type="Google" id="ProtNLM"/>
    </source>
</evidence>
<accession>A0AAW0Y8S3</accession>
<dbReference type="AlphaFoldDB" id="A0AAW0Y8S3"/>
<dbReference type="GO" id="GO:0005737">
    <property type="term" value="C:cytoplasm"/>
    <property type="evidence" value="ECO:0007669"/>
    <property type="project" value="UniProtKB-SubCell"/>
</dbReference>
<organism evidence="9 10">
    <name type="scientific">Cherax quadricarinatus</name>
    <name type="common">Australian red claw crayfish</name>
    <dbReference type="NCBI Taxonomy" id="27406"/>
    <lineage>
        <taxon>Eukaryota</taxon>
        <taxon>Metazoa</taxon>
        <taxon>Ecdysozoa</taxon>
        <taxon>Arthropoda</taxon>
        <taxon>Crustacea</taxon>
        <taxon>Multicrustacea</taxon>
        <taxon>Malacostraca</taxon>
        <taxon>Eumalacostraca</taxon>
        <taxon>Eucarida</taxon>
        <taxon>Decapoda</taxon>
        <taxon>Pleocyemata</taxon>
        <taxon>Astacidea</taxon>
        <taxon>Parastacoidea</taxon>
        <taxon>Parastacidae</taxon>
        <taxon>Cherax</taxon>
    </lineage>
</organism>
<dbReference type="PANTHER" id="PTHR15492">
    <property type="entry name" value="CYCLIN D1-BINDING PROTEIN 1"/>
    <property type="match status" value="1"/>
</dbReference>
<dbReference type="InterPro" id="IPR049317">
    <property type="entry name" value="GCIP-like_N"/>
</dbReference>
<evidence type="ECO:0000256" key="5">
    <source>
        <dbReference type="ARBA" id="ARBA00023242"/>
    </source>
</evidence>
<evidence type="ECO:0000256" key="6">
    <source>
        <dbReference type="ARBA" id="ARBA00023306"/>
    </source>
</evidence>
<keyword evidence="5" id="KW-0539">Nucleus</keyword>
<keyword evidence="10" id="KW-1185">Reference proteome</keyword>
<evidence type="ECO:0000313" key="9">
    <source>
        <dbReference type="EMBL" id="KAK8748399.1"/>
    </source>
</evidence>
<dbReference type="Pfam" id="PF13324">
    <property type="entry name" value="GCIP_N"/>
    <property type="match status" value="1"/>
</dbReference>
<comment type="subcellular location">
    <subcellularLocation>
        <location evidence="2">Cytoplasm</location>
    </subcellularLocation>
    <subcellularLocation>
        <location evidence="1">Nucleus</location>
    </subcellularLocation>
</comment>
<keyword evidence="4" id="KW-0963">Cytoplasm</keyword>
<feature type="domain" description="Cyclin-D1-binding protein 1-like N-terminal" evidence="7">
    <location>
        <begin position="3"/>
        <end position="48"/>
    </location>
</feature>
<feature type="domain" description="Cyclin-D1-binding protein 1-like C-terminal" evidence="8">
    <location>
        <begin position="59"/>
        <end position="159"/>
    </location>
</feature>
<evidence type="ECO:0000259" key="8">
    <source>
        <dbReference type="Pfam" id="PF20936"/>
    </source>
</evidence>
<sequence>RHSTGIVWQGCDLIEKCPQDNKAAVLKELHGQNSLVSDAFTEISEALQGDGSGWNCPDDSEESMEEDEKWTEQDKALIGPSVNLIKAAKILYKRVLAALEKNGSCATLDKVKELDQLYEDCKLVSKIVDTLILELYPPLNISNMEEQSHQLANLLQTALKTCAQSHIASEAEQPHIEFIHKAIEHNLDSMKEKLSQR</sequence>
<dbReference type="PANTHER" id="PTHR15492:SF1">
    <property type="entry name" value="CYCLIN-D1-BINDING PROTEIN 1"/>
    <property type="match status" value="1"/>
</dbReference>
<dbReference type="Proteomes" id="UP001445076">
    <property type="component" value="Unassembled WGS sequence"/>
</dbReference>
<protein>
    <recommendedName>
        <fullName evidence="11">Cyclin-D1-binding protein 1</fullName>
    </recommendedName>
</protein>
<dbReference type="GO" id="GO:0005634">
    <property type="term" value="C:nucleus"/>
    <property type="evidence" value="ECO:0007669"/>
    <property type="project" value="UniProtKB-SubCell"/>
</dbReference>
<comment type="similarity">
    <text evidence="3">Belongs to the CCNDBP1 family.</text>
</comment>
<evidence type="ECO:0000256" key="3">
    <source>
        <dbReference type="ARBA" id="ARBA00008940"/>
    </source>
</evidence>
<evidence type="ECO:0000313" key="10">
    <source>
        <dbReference type="Proteomes" id="UP001445076"/>
    </source>
</evidence>
<proteinExistence type="inferred from homology"/>
<feature type="non-terminal residue" evidence="9">
    <location>
        <position position="1"/>
    </location>
</feature>
<name>A0AAW0Y8S3_CHEQU</name>